<sequence length="90" mass="9730">MSVPPTITRVQLGGSSEPTFIIKDGETYYVTQSVATYNPAEATTDQEKSDIKSLIGIFEAAKKAGGSVEAVKLPKANNVMSFQQTWFGKK</sequence>
<name>A0A7W7B1P2_9SPHN</name>
<accession>A0A7W7B1P2</accession>
<gene>
    <name evidence="1" type="ORF">GGQ98_001996</name>
</gene>
<comment type="caution">
    <text evidence="1">The sequence shown here is derived from an EMBL/GenBank/DDBJ whole genome shotgun (WGS) entry which is preliminary data.</text>
</comment>
<dbReference type="EMBL" id="JACHNZ010000020">
    <property type="protein sequence ID" value="MBB4632371.1"/>
    <property type="molecule type" value="Genomic_DNA"/>
</dbReference>
<dbReference type="AlphaFoldDB" id="A0A7W7B1P2"/>
<evidence type="ECO:0000313" key="2">
    <source>
        <dbReference type="Proteomes" id="UP000566324"/>
    </source>
</evidence>
<protein>
    <submittedName>
        <fullName evidence="1">Uncharacterized protein</fullName>
    </submittedName>
</protein>
<proteinExistence type="predicted"/>
<dbReference type="RefSeq" id="WP_184068783.1">
    <property type="nucleotide sequence ID" value="NZ_JACHNZ010000020.1"/>
</dbReference>
<organism evidence="1 2">
    <name type="scientific">Sphingosinicella soli</name>
    <dbReference type="NCBI Taxonomy" id="333708"/>
    <lineage>
        <taxon>Bacteria</taxon>
        <taxon>Pseudomonadati</taxon>
        <taxon>Pseudomonadota</taxon>
        <taxon>Alphaproteobacteria</taxon>
        <taxon>Sphingomonadales</taxon>
        <taxon>Sphingosinicellaceae</taxon>
        <taxon>Sphingosinicella</taxon>
    </lineage>
</organism>
<evidence type="ECO:0000313" key="1">
    <source>
        <dbReference type="EMBL" id="MBB4632371.1"/>
    </source>
</evidence>
<keyword evidence="2" id="KW-1185">Reference proteome</keyword>
<dbReference type="Proteomes" id="UP000566324">
    <property type="component" value="Unassembled WGS sequence"/>
</dbReference>
<reference evidence="1 2" key="1">
    <citation type="submission" date="2020-08" db="EMBL/GenBank/DDBJ databases">
        <title>Genomic Encyclopedia of Type Strains, Phase IV (KMG-IV): sequencing the most valuable type-strain genomes for metagenomic binning, comparative biology and taxonomic classification.</title>
        <authorList>
            <person name="Goeker M."/>
        </authorList>
    </citation>
    <scope>NUCLEOTIDE SEQUENCE [LARGE SCALE GENOMIC DNA]</scope>
    <source>
        <strain evidence="1 2">DSM 17328</strain>
    </source>
</reference>